<organism evidence="5 6">
    <name type="scientific">Chara braunii</name>
    <name type="common">Braun's stonewort</name>
    <dbReference type="NCBI Taxonomy" id="69332"/>
    <lineage>
        <taxon>Eukaryota</taxon>
        <taxon>Viridiplantae</taxon>
        <taxon>Streptophyta</taxon>
        <taxon>Charophyceae</taxon>
        <taxon>Charales</taxon>
        <taxon>Characeae</taxon>
        <taxon>Chara</taxon>
    </lineage>
</organism>
<evidence type="ECO:0000313" key="6">
    <source>
        <dbReference type="Proteomes" id="UP000265515"/>
    </source>
</evidence>
<feature type="region of interest" description="Disordered" evidence="3">
    <location>
        <begin position="169"/>
        <end position="199"/>
    </location>
</feature>
<gene>
    <name evidence="5" type="ORF">CBR_g49048</name>
</gene>
<evidence type="ECO:0000313" key="5">
    <source>
        <dbReference type="EMBL" id="GBG89338.1"/>
    </source>
</evidence>
<keyword evidence="1" id="KW-0479">Metal-binding</keyword>
<keyword evidence="1" id="KW-0862">Zinc</keyword>
<accession>A0A388M421</accession>
<dbReference type="AlphaFoldDB" id="A0A388M421"/>
<dbReference type="InterPro" id="IPR001878">
    <property type="entry name" value="Znf_CCHC"/>
</dbReference>
<dbReference type="Gene3D" id="4.10.60.10">
    <property type="entry name" value="Zinc finger, CCHC-type"/>
    <property type="match status" value="1"/>
</dbReference>
<feature type="coiled-coil region" evidence="2">
    <location>
        <begin position="52"/>
        <end position="82"/>
    </location>
</feature>
<dbReference type="PROSITE" id="PS50158">
    <property type="entry name" value="ZF_CCHC"/>
    <property type="match status" value="1"/>
</dbReference>
<dbReference type="Gramene" id="GBG89338">
    <property type="protein sequence ID" value="GBG89338"/>
    <property type="gene ID" value="CBR_g49048"/>
</dbReference>
<evidence type="ECO:0000256" key="1">
    <source>
        <dbReference type="PROSITE-ProRule" id="PRU00047"/>
    </source>
</evidence>
<evidence type="ECO:0000256" key="3">
    <source>
        <dbReference type="SAM" id="MobiDB-lite"/>
    </source>
</evidence>
<protein>
    <recommendedName>
        <fullName evidence="4">CCHC-type domain-containing protein</fullName>
    </recommendedName>
</protein>
<keyword evidence="6" id="KW-1185">Reference proteome</keyword>
<name>A0A388M421_CHABU</name>
<comment type="caution">
    <text evidence="5">The sequence shown here is derived from an EMBL/GenBank/DDBJ whole genome shotgun (WGS) entry which is preliminary data.</text>
</comment>
<dbReference type="GO" id="GO:0003676">
    <property type="term" value="F:nucleic acid binding"/>
    <property type="evidence" value="ECO:0007669"/>
    <property type="project" value="InterPro"/>
</dbReference>
<evidence type="ECO:0000256" key="2">
    <source>
        <dbReference type="SAM" id="Coils"/>
    </source>
</evidence>
<feature type="domain" description="CCHC-type" evidence="4">
    <location>
        <begin position="7"/>
        <end position="23"/>
    </location>
</feature>
<dbReference type="OrthoDB" id="3863715at2759"/>
<dbReference type="GO" id="GO:0008270">
    <property type="term" value="F:zinc ion binding"/>
    <property type="evidence" value="ECO:0007669"/>
    <property type="project" value="UniProtKB-KW"/>
</dbReference>
<reference evidence="5 6" key="1">
    <citation type="journal article" date="2018" name="Cell">
        <title>The Chara Genome: Secondary Complexity and Implications for Plant Terrestrialization.</title>
        <authorList>
            <person name="Nishiyama T."/>
            <person name="Sakayama H."/>
            <person name="Vries J.D."/>
            <person name="Buschmann H."/>
            <person name="Saint-Marcoux D."/>
            <person name="Ullrich K.K."/>
            <person name="Haas F.B."/>
            <person name="Vanderstraeten L."/>
            <person name="Becker D."/>
            <person name="Lang D."/>
            <person name="Vosolsobe S."/>
            <person name="Rombauts S."/>
            <person name="Wilhelmsson P.K.I."/>
            <person name="Janitza P."/>
            <person name="Kern R."/>
            <person name="Heyl A."/>
            <person name="Rumpler F."/>
            <person name="Villalobos L.I.A.C."/>
            <person name="Clay J.M."/>
            <person name="Skokan R."/>
            <person name="Toyoda A."/>
            <person name="Suzuki Y."/>
            <person name="Kagoshima H."/>
            <person name="Schijlen E."/>
            <person name="Tajeshwar N."/>
            <person name="Catarino B."/>
            <person name="Hetherington A.J."/>
            <person name="Saltykova A."/>
            <person name="Bonnot C."/>
            <person name="Breuninger H."/>
            <person name="Symeonidi A."/>
            <person name="Radhakrishnan G.V."/>
            <person name="Van Nieuwerburgh F."/>
            <person name="Deforce D."/>
            <person name="Chang C."/>
            <person name="Karol K.G."/>
            <person name="Hedrich R."/>
            <person name="Ulvskov P."/>
            <person name="Glockner G."/>
            <person name="Delwiche C.F."/>
            <person name="Petrasek J."/>
            <person name="Van de Peer Y."/>
            <person name="Friml J."/>
            <person name="Beilby M."/>
            <person name="Dolan L."/>
            <person name="Kohara Y."/>
            <person name="Sugano S."/>
            <person name="Fujiyama A."/>
            <person name="Delaux P.-M."/>
            <person name="Quint M."/>
            <person name="TheiBen G."/>
            <person name="Hagemann M."/>
            <person name="Harholt J."/>
            <person name="Dunand C."/>
            <person name="Zachgo S."/>
            <person name="Langdale J."/>
            <person name="Maumus F."/>
            <person name="Straeten D.V.D."/>
            <person name="Gould S.B."/>
            <person name="Rensing S.A."/>
        </authorList>
    </citation>
    <scope>NUCLEOTIDE SEQUENCE [LARGE SCALE GENOMIC DNA]</scope>
    <source>
        <strain evidence="5 6">S276</strain>
    </source>
</reference>
<dbReference type="SUPFAM" id="SSF57756">
    <property type="entry name" value="Retrovirus zinc finger-like domains"/>
    <property type="match status" value="1"/>
</dbReference>
<dbReference type="EMBL" id="BFEA01000731">
    <property type="protein sequence ID" value="GBG89338.1"/>
    <property type="molecule type" value="Genomic_DNA"/>
</dbReference>
<dbReference type="InterPro" id="IPR036875">
    <property type="entry name" value="Znf_CCHC_sf"/>
</dbReference>
<dbReference type="SMART" id="SM00343">
    <property type="entry name" value="ZnF_C2HC"/>
    <property type="match status" value="1"/>
</dbReference>
<keyword evidence="1" id="KW-0863">Zinc-finger</keyword>
<proteinExistence type="predicted"/>
<dbReference type="Proteomes" id="UP000265515">
    <property type="component" value="Unassembled WGS sequence"/>
</dbReference>
<evidence type="ECO:0000259" key="4">
    <source>
        <dbReference type="PROSITE" id="PS50158"/>
    </source>
</evidence>
<sequence>MATQGSKCFNCGGEGHFTRECPSNRSSAALGGGNGVGNATTPARYWTPRWNYNEDTEEKEFLHQLIQEKREEQAKRREFEEKRKMNEMIRLEIERNSEAVEARVMSKIGRQLLEAREEARREEVRFTRTPVPVYRDTGVKEYTDKGLEEIEDEIAKLYELREKKRKGKIPLEEGSRKPFRQPNFQREASDDYEAGESSRMAEERSCTKVCAGSGPEGVLAFVLAQHRILTPKSKEQLKHVCRTEGLTYTTKGPTIERIIEARTQLAYEGFVFAPSP</sequence>
<keyword evidence="2" id="KW-0175">Coiled coil</keyword>
<dbReference type="Pfam" id="PF00098">
    <property type="entry name" value="zf-CCHC"/>
    <property type="match status" value="1"/>
</dbReference>